<dbReference type="Gene3D" id="1.10.10.1130">
    <property type="entry name" value="Uncharacterised protein PF10982, DUF2789"/>
    <property type="match status" value="1"/>
</dbReference>
<evidence type="ECO:0000313" key="1">
    <source>
        <dbReference type="EMBL" id="TDR15872.1"/>
    </source>
</evidence>
<dbReference type="OrthoDB" id="5828847at2"/>
<dbReference type="InterPro" id="IPR038086">
    <property type="entry name" value="DUF2789_sf"/>
</dbReference>
<comment type="caution">
    <text evidence="1">The sequence shown here is derived from an EMBL/GenBank/DDBJ whole genome shotgun (WGS) entry which is preliminary data.</text>
</comment>
<gene>
    <name evidence="1" type="ORF">C8D85_1251</name>
</gene>
<reference evidence="1 2" key="1">
    <citation type="submission" date="2019-03" db="EMBL/GenBank/DDBJ databases">
        <title>Genomic Encyclopedia of Type Strains, Phase IV (KMG-IV): sequencing the most valuable type-strain genomes for metagenomic binning, comparative biology and taxonomic classification.</title>
        <authorList>
            <person name="Goeker M."/>
        </authorList>
    </citation>
    <scope>NUCLEOTIDE SEQUENCE [LARGE SCALE GENOMIC DNA]</scope>
    <source>
        <strain evidence="1 2">DSM 5604</strain>
    </source>
</reference>
<dbReference type="RefSeq" id="WP_133560642.1">
    <property type="nucleotide sequence ID" value="NZ_SNZA01000001.1"/>
</dbReference>
<dbReference type="InterPro" id="IPR021250">
    <property type="entry name" value="DUF2789"/>
</dbReference>
<proteinExistence type="predicted"/>
<dbReference type="AlphaFoldDB" id="A0A4R6X9P6"/>
<organism evidence="1 2">
    <name type="scientific">Marinomonas communis</name>
    <dbReference type="NCBI Taxonomy" id="28254"/>
    <lineage>
        <taxon>Bacteria</taxon>
        <taxon>Pseudomonadati</taxon>
        <taxon>Pseudomonadota</taxon>
        <taxon>Gammaproteobacteria</taxon>
        <taxon>Oceanospirillales</taxon>
        <taxon>Oceanospirillaceae</taxon>
        <taxon>Marinomonas</taxon>
    </lineage>
</organism>
<accession>A0A4R6X9P6</accession>
<dbReference type="Pfam" id="PF10982">
    <property type="entry name" value="DUF2789"/>
    <property type="match status" value="1"/>
</dbReference>
<protein>
    <submittedName>
        <fullName evidence="1">Uncharacterized protein DUF2789</fullName>
    </submittedName>
</protein>
<evidence type="ECO:0000313" key="2">
    <source>
        <dbReference type="Proteomes" id="UP000295729"/>
    </source>
</evidence>
<dbReference type="EMBL" id="SNZA01000001">
    <property type="protein sequence ID" value="TDR15872.1"/>
    <property type="molecule type" value="Genomic_DNA"/>
</dbReference>
<sequence>METHLFSLVHLVEQLGLEGSERSIEMLVVSIAPIPSNLELWEAPEWDAVQADKIKQWKEPSSPWNDAVEQLDSLLRA</sequence>
<name>A0A4R6X9P6_9GAMM</name>
<dbReference type="Proteomes" id="UP000295729">
    <property type="component" value="Unassembled WGS sequence"/>
</dbReference>
<keyword evidence="2" id="KW-1185">Reference proteome</keyword>